<protein>
    <submittedName>
        <fullName evidence="1">Uncharacterized protein</fullName>
    </submittedName>
</protein>
<organism evidence="1 2">
    <name type="scientific">Setomelanomma holmii</name>
    <dbReference type="NCBI Taxonomy" id="210430"/>
    <lineage>
        <taxon>Eukaryota</taxon>
        <taxon>Fungi</taxon>
        <taxon>Dikarya</taxon>
        <taxon>Ascomycota</taxon>
        <taxon>Pezizomycotina</taxon>
        <taxon>Dothideomycetes</taxon>
        <taxon>Pleosporomycetidae</taxon>
        <taxon>Pleosporales</taxon>
        <taxon>Pleosporineae</taxon>
        <taxon>Phaeosphaeriaceae</taxon>
        <taxon>Setomelanomma</taxon>
    </lineage>
</organism>
<dbReference type="Proteomes" id="UP000799777">
    <property type="component" value="Unassembled WGS sequence"/>
</dbReference>
<sequence length="238" mass="26983">MPSDNSRSNNSRNWHRIVVNTDAAQSNAAPSSSAQSRRRIHPAGLLTPAQKMASLSPEERAKVEDVFSSGEEFIDRIIAAKNGPFTSNDRCWRVVCHMWNRLEALHIDPDFYLHLHLPKWMYTDLSFLPIAGMMPKSAQQSSHPSGLTFPVHEFLKMCAEVDVVLFTKAGDPLWRSNSQSPHSPNNRVNLNRFLNALSATRDFGNNERTYYGPMTHSQAAVFVTSLEQMERLREDDED</sequence>
<comment type="caution">
    <text evidence="1">The sequence shown here is derived from an EMBL/GenBank/DDBJ whole genome shotgun (WGS) entry which is preliminary data.</text>
</comment>
<keyword evidence="2" id="KW-1185">Reference proteome</keyword>
<evidence type="ECO:0000313" key="1">
    <source>
        <dbReference type="EMBL" id="KAF2027623.1"/>
    </source>
</evidence>
<accession>A0A9P4H3N1</accession>
<proteinExistence type="predicted"/>
<evidence type="ECO:0000313" key="2">
    <source>
        <dbReference type="Proteomes" id="UP000799777"/>
    </source>
</evidence>
<gene>
    <name evidence="1" type="ORF">EK21DRAFT_114711</name>
</gene>
<name>A0A9P4H3N1_9PLEO</name>
<reference evidence="1" key="1">
    <citation type="journal article" date="2020" name="Stud. Mycol.">
        <title>101 Dothideomycetes genomes: a test case for predicting lifestyles and emergence of pathogens.</title>
        <authorList>
            <person name="Haridas S."/>
            <person name="Albert R."/>
            <person name="Binder M."/>
            <person name="Bloem J."/>
            <person name="Labutti K."/>
            <person name="Salamov A."/>
            <person name="Andreopoulos B."/>
            <person name="Baker S."/>
            <person name="Barry K."/>
            <person name="Bills G."/>
            <person name="Bluhm B."/>
            <person name="Cannon C."/>
            <person name="Castanera R."/>
            <person name="Culley D."/>
            <person name="Daum C."/>
            <person name="Ezra D."/>
            <person name="Gonzalez J."/>
            <person name="Henrissat B."/>
            <person name="Kuo A."/>
            <person name="Liang C."/>
            <person name="Lipzen A."/>
            <person name="Lutzoni F."/>
            <person name="Magnuson J."/>
            <person name="Mondo S."/>
            <person name="Nolan M."/>
            <person name="Ohm R."/>
            <person name="Pangilinan J."/>
            <person name="Park H.-J."/>
            <person name="Ramirez L."/>
            <person name="Alfaro M."/>
            <person name="Sun H."/>
            <person name="Tritt A."/>
            <person name="Yoshinaga Y."/>
            <person name="Zwiers L.-H."/>
            <person name="Turgeon B."/>
            <person name="Goodwin S."/>
            <person name="Spatafora J."/>
            <person name="Crous P."/>
            <person name="Grigoriev I."/>
        </authorList>
    </citation>
    <scope>NUCLEOTIDE SEQUENCE</scope>
    <source>
        <strain evidence="1">CBS 110217</strain>
    </source>
</reference>
<dbReference type="EMBL" id="ML978224">
    <property type="protein sequence ID" value="KAF2027623.1"/>
    <property type="molecule type" value="Genomic_DNA"/>
</dbReference>
<dbReference type="AlphaFoldDB" id="A0A9P4H3N1"/>